<dbReference type="PANTHER" id="PTHR11804:SF84">
    <property type="entry name" value="SACCHAROLYSIN"/>
    <property type="match status" value="1"/>
</dbReference>
<evidence type="ECO:0000256" key="1">
    <source>
        <dbReference type="ARBA" id="ARBA00022670"/>
    </source>
</evidence>
<evidence type="ECO:0000256" key="4">
    <source>
        <dbReference type="ARBA" id="ARBA00022833"/>
    </source>
</evidence>
<dbReference type="SUPFAM" id="SSF55486">
    <property type="entry name" value="Metalloproteases ('zincins'), catalytic domain"/>
    <property type="match status" value="1"/>
</dbReference>
<dbReference type="Gene3D" id="1.20.140.70">
    <property type="entry name" value="Oligopeptidase f, N-terminal domain"/>
    <property type="match status" value="1"/>
</dbReference>
<dbReference type="InterPro" id="IPR042088">
    <property type="entry name" value="OligoPept_F_C"/>
</dbReference>
<dbReference type="InterPro" id="IPR013647">
    <property type="entry name" value="OligopepF_N_dom"/>
</dbReference>
<organism evidence="9 10">
    <name type="scientific">Candidatus Gemmiger avicola</name>
    <dbReference type="NCBI Taxonomy" id="2838605"/>
    <lineage>
        <taxon>Bacteria</taxon>
        <taxon>Bacillati</taxon>
        <taxon>Bacillota</taxon>
        <taxon>Clostridia</taxon>
        <taxon>Eubacteriales</taxon>
        <taxon>Gemmiger</taxon>
    </lineage>
</organism>
<comment type="similarity">
    <text evidence="6">Belongs to the peptidase M3B family.</text>
</comment>
<reference evidence="9" key="1">
    <citation type="journal article" date="2021" name="PeerJ">
        <title>Extensive microbial diversity within the chicken gut microbiome revealed by metagenomics and culture.</title>
        <authorList>
            <person name="Gilroy R."/>
            <person name="Ravi A."/>
            <person name="Getino M."/>
            <person name="Pursley I."/>
            <person name="Horton D.L."/>
            <person name="Alikhan N.F."/>
            <person name="Baker D."/>
            <person name="Gharbi K."/>
            <person name="Hall N."/>
            <person name="Watson M."/>
            <person name="Adriaenssens E.M."/>
            <person name="Foster-Nyarko E."/>
            <person name="Jarju S."/>
            <person name="Secka A."/>
            <person name="Antonio M."/>
            <person name="Oren A."/>
            <person name="Chaudhuri R.R."/>
            <person name="La Ragione R."/>
            <person name="Hildebrand F."/>
            <person name="Pallen M.J."/>
        </authorList>
    </citation>
    <scope>NUCLEOTIDE SEQUENCE</scope>
    <source>
        <strain evidence="9">ChiBcec8-13705</strain>
    </source>
</reference>
<evidence type="ECO:0000256" key="6">
    <source>
        <dbReference type="RuleBase" id="RU368091"/>
    </source>
</evidence>
<keyword evidence="3 6" id="KW-0378">Hydrolase</keyword>
<dbReference type="CDD" id="cd09608">
    <property type="entry name" value="M3B_PepF"/>
    <property type="match status" value="1"/>
</dbReference>
<keyword evidence="1 6" id="KW-0645">Protease</keyword>
<dbReference type="InterPro" id="IPR045090">
    <property type="entry name" value="Pept_M3A_M3B"/>
</dbReference>
<dbReference type="InterPro" id="IPR001567">
    <property type="entry name" value="Pept_M3A_M3B_dom"/>
</dbReference>
<gene>
    <name evidence="9" type="primary">pepF</name>
    <name evidence="9" type="ORF">H9945_03240</name>
</gene>
<evidence type="ECO:0000313" key="9">
    <source>
        <dbReference type="EMBL" id="HJB41490.1"/>
    </source>
</evidence>
<name>A0A9D2M4W6_9FIRM</name>
<evidence type="ECO:0000259" key="8">
    <source>
        <dbReference type="Pfam" id="PF08439"/>
    </source>
</evidence>
<evidence type="ECO:0000256" key="5">
    <source>
        <dbReference type="ARBA" id="ARBA00023049"/>
    </source>
</evidence>
<dbReference type="Pfam" id="PF08439">
    <property type="entry name" value="Peptidase_M3_N"/>
    <property type="match status" value="1"/>
</dbReference>
<dbReference type="Proteomes" id="UP000886803">
    <property type="component" value="Unassembled WGS sequence"/>
</dbReference>
<dbReference type="EMBL" id="DWYG01000041">
    <property type="protein sequence ID" value="HJB41490.1"/>
    <property type="molecule type" value="Genomic_DNA"/>
</dbReference>
<comment type="caution">
    <text evidence="9">The sequence shown here is derived from an EMBL/GenBank/DDBJ whole genome shotgun (WGS) entry which is preliminary data.</text>
</comment>
<feature type="domain" description="Peptidase M3A/M3B catalytic" evidence="7">
    <location>
        <begin position="203"/>
        <end position="582"/>
    </location>
</feature>
<keyword evidence="4 6" id="KW-0862">Zinc</keyword>
<dbReference type="Pfam" id="PF01432">
    <property type="entry name" value="Peptidase_M3"/>
    <property type="match status" value="1"/>
</dbReference>
<evidence type="ECO:0000256" key="3">
    <source>
        <dbReference type="ARBA" id="ARBA00022801"/>
    </source>
</evidence>
<evidence type="ECO:0000259" key="7">
    <source>
        <dbReference type="Pfam" id="PF01432"/>
    </source>
</evidence>
<dbReference type="PANTHER" id="PTHR11804">
    <property type="entry name" value="PROTEASE M3 THIMET OLIGOPEPTIDASE-RELATED"/>
    <property type="match status" value="1"/>
</dbReference>
<keyword evidence="5 6" id="KW-0482">Metalloprotease</keyword>
<feature type="domain" description="Oligopeptidase F N-terminal" evidence="8">
    <location>
        <begin position="114"/>
        <end position="182"/>
    </location>
</feature>
<comment type="function">
    <text evidence="6">Has oligopeptidase activity and degrades a variety of small bioactive peptides.</text>
</comment>
<dbReference type="GO" id="GO:0006518">
    <property type="term" value="P:peptide metabolic process"/>
    <property type="evidence" value="ECO:0007669"/>
    <property type="project" value="TreeGrafter"/>
</dbReference>
<dbReference type="InterPro" id="IPR004438">
    <property type="entry name" value="Peptidase_M3B"/>
</dbReference>
<dbReference type="Gene3D" id="1.10.287.830">
    <property type="entry name" value="putative peptidase helix hairpin domain like"/>
    <property type="match status" value="1"/>
</dbReference>
<dbReference type="Gene3D" id="1.10.1370.20">
    <property type="entry name" value="Oligoendopeptidase f, C-terminal domain"/>
    <property type="match status" value="1"/>
</dbReference>
<dbReference type="NCBIfam" id="TIGR00181">
    <property type="entry name" value="pepF"/>
    <property type="match status" value="1"/>
</dbReference>
<dbReference type="GO" id="GO:0004222">
    <property type="term" value="F:metalloendopeptidase activity"/>
    <property type="evidence" value="ECO:0007669"/>
    <property type="project" value="UniProtKB-UniRule"/>
</dbReference>
<sequence length="601" mass="66731">MPETVKERSELDPQFTWDLSRLFADDAAWEKTLATLEEKAAAVTAWAGKLKDAASIHGYFEAATALSRTLSDLFCYASMRHSEDTRAEAAQSMYARISAQYARVAAALSFAEPEILALPEDTLQAVAADPQMGDYRFAFEDLLRQKPHTLSAAEEKLLASFSEVLGAPSEIADSLQDADLVFDPAVDSQGQQHEVTGANYILLQTSPDRTLRKNSFHSFYKSYRQHINTFAGTYGAAVKAATAEASARHYPSSRAMSMAGENIPEQVYDNLVATVRAHLPAMYRYVALRKRLLGLDELHYYDVYAPLTGESTARYTYEQARQMVLEAVAPLGEAYGAEVRRGFAERWIDVYPNKGKSGGAYSTGTYDSEPYILTNFTGTLDSVSTIAHEMGHSMHSLLANRAQPPQYAGYTLFVAEVASTVNENLMIEQLLKQEKEPAARLVLLNQYLENFKGTVYRQTMFAEFEREAHAMRERGEALSPAALGALYGKLVQDYFGPDLVMDEEVGLEWARIPHFYRPFYVYKYATGYSTAVALSEAILREGQPAVKRYLEFLSMGGSAYPLDELRHAGVDLMTPAPIDAALDKFDRLLADAEACADKLGR</sequence>
<comment type="cofactor">
    <cofactor evidence="6">
        <name>Zn(2+)</name>
        <dbReference type="ChEBI" id="CHEBI:29105"/>
    </cofactor>
    <text evidence="6">Binds 1 zinc ion.</text>
</comment>
<evidence type="ECO:0000313" key="10">
    <source>
        <dbReference type="Proteomes" id="UP000886803"/>
    </source>
</evidence>
<dbReference type="AlphaFoldDB" id="A0A9D2M4W6"/>
<accession>A0A9D2M4W6</accession>
<keyword evidence="2 6" id="KW-0479">Metal-binding</keyword>
<proteinExistence type="inferred from homology"/>
<dbReference type="EC" id="3.4.24.-" evidence="6"/>
<evidence type="ECO:0000256" key="2">
    <source>
        <dbReference type="ARBA" id="ARBA00022723"/>
    </source>
</evidence>
<dbReference type="GO" id="GO:0046872">
    <property type="term" value="F:metal ion binding"/>
    <property type="evidence" value="ECO:0007669"/>
    <property type="project" value="UniProtKB-UniRule"/>
</dbReference>
<protein>
    <recommendedName>
        <fullName evidence="6">Oligopeptidase F</fullName>
        <ecNumber evidence="6">3.4.24.-</ecNumber>
    </recommendedName>
</protein>
<reference evidence="9" key="2">
    <citation type="submission" date="2021-04" db="EMBL/GenBank/DDBJ databases">
        <authorList>
            <person name="Gilroy R."/>
        </authorList>
    </citation>
    <scope>NUCLEOTIDE SEQUENCE</scope>
    <source>
        <strain evidence="9">ChiBcec8-13705</strain>
    </source>
</reference>
<dbReference type="GO" id="GO:0006508">
    <property type="term" value="P:proteolysis"/>
    <property type="evidence" value="ECO:0007669"/>
    <property type="project" value="UniProtKB-KW"/>
</dbReference>